<feature type="transmembrane region" description="Helical" evidence="1">
    <location>
        <begin position="12"/>
        <end position="31"/>
    </location>
</feature>
<evidence type="ECO:0000313" key="2">
    <source>
        <dbReference type="EMBL" id="OGD62115.1"/>
    </source>
</evidence>
<reference evidence="2 3" key="1">
    <citation type="journal article" date="2016" name="Nat. Commun.">
        <title>Thousands of microbial genomes shed light on interconnected biogeochemical processes in an aquifer system.</title>
        <authorList>
            <person name="Anantharaman K."/>
            <person name="Brown C.T."/>
            <person name="Hug L.A."/>
            <person name="Sharon I."/>
            <person name="Castelle C.J."/>
            <person name="Probst A.J."/>
            <person name="Thomas B.C."/>
            <person name="Singh A."/>
            <person name="Wilkins M.J."/>
            <person name="Karaoz U."/>
            <person name="Brodie E.L."/>
            <person name="Williams K.H."/>
            <person name="Hubbard S.S."/>
            <person name="Banfield J.F."/>
        </authorList>
    </citation>
    <scope>NUCLEOTIDE SEQUENCE [LARGE SCALE GENOMIC DNA]</scope>
</reference>
<dbReference type="AlphaFoldDB" id="A0A1F5E419"/>
<dbReference type="EMBL" id="MEZY01000054">
    <property type="protein sequence ID" value="OGD62115.1"/>
    <property type="molecule type" value="Genomic_DNA"/>
</dbReference>
<sequence length="88" mass="9795">MGKKNNMLMSLNWLTIAIWIGYCIFDTFNYGLFGTSLILTLITAFVIISGTVAFIVMKSSILARVGFYASVVILAYVIMTSMFFAVNM</sequence>
<dbReference type="Proteomes" id="UP000178583">
    <property type="component" value="Unassembled WGS sequence"/>
</dbReference>
<dbReference type="STRING" id="1797472.A2215_01975"/>
<keyword evidence="1" id="KW-1133">Transmembrane helix</keyword>
<name>A0A1F5E419_9BACT</name>
<keyword evidence="1" id="KW-0812">Transmembrane</keyword>
<organism evidence="2 3">
    <name type="scientific">Candidatus Berkelbacteria bacterium RIFOXYA2_FULL_43_10</name>
    <dbReference type="NCBI Taxonomy" id="1797472"/>
    <lineage>
        <taxon>Bacteria</taxon>
        <taxon>Candidatus Berkelbacteria</taxon>
    </lineage>
</organism>
<evidence type="ECO:0000313" key="3">
    <source>
        <dbReference type="Proteomes" id="UP000178583"/>
    </source>
</evidence>
<keyword evidence="1" id="KW-0472">Membrane</keyword>
<feature type="transmembrane region" description="Helical" evidence="1">
    <location>
        <begin position="65"/>
        <end position="86"/>
    </location>
</feature>
<gene>
    <name evidence="2" type="ORF">A2215_01975</name>
</gene>
<accession>A0A1F5E419</accession>
<proteinExistence type="predicted"/>
<feature type="transmembrane region" description="Helical" evidence="1">
    <location>
        <begin position="37"/>
        <end position="56"/>
    </location>
</feature>
<comment type="caution">
    <text evidence="2">The sequence shown here is derived from an EMBL/GenBank/DDBJ whole genome shotgun (WGS) entry which is preliminary data.</text>
</comment>
<protein>
    <submittedName>
        <fullName evidence="2">Uncharacterized protein</fullName>
    </submittedName>
</protein>
<evidence type="ECO:0000256" key="1">
    <source>
        <dbReference type="SAM" id="Phobius"/>
    </source>
</evidence>